<dbReference type="RefSeq" id="WP_344688753.1">
    <property type="nucleotide sequence ID" value="NZ_BAAAVV010000004.1"/>
</dbReference>
<organism evidence="1 2">
    <name type="scientific">Blastococcus jejuensis</name>
    <dbReference type="NCBI Taxonomy" id="351224"/>
    <lineage>
        <taxon>Bacteria</taxon>
        <taxon>Bacillati</taxon>
        <taxon>Actinomycetota</taxon>
        <taxon>Actinomycetes</taxon>
        <taxon>Geodermatophilales</taxon>
        <taxon>Geodermatophilaceae</taxon>
        <taxon>Blastococcus</taxon>
    </lineage>
</organism>
<dbReference type="Proteomes" id="UP001499924">
    <property type="component" value="Unassembled WGS sequence"/>
</dbReference>
<evidence type="ECO:0000313" key="1">
    <source>
        <dbReference type="EMBL" id="GAA3167685.1"/>
    </source>
</evidence>
<protein>
    <submittedName>
        <fullName evidence="1">DUF3090 domain-containing protein</fullName>
    </submittedName>
</protein>
<dbReference type="InterPro" id="IPR021441">
    <property type="entry name" value="DUF3090"/>
</dbReference>
<dbReference type="Pfam" id="PF11290">
    <property type="entry name" value="DUF3090"/>
    <property type="match status" value="1"/>
</dbReference>
<comment type="caution">
    <text evidence="1">The sequence shown here is derived from an EMBL/GenBank/DDBJ whole genome shotgun (WGS) entry which is preliminary data.</text>
</comment>
<proteinExistence type="predicted"/>
<accession>A0ABP6P593</accession>
<dbReference type="EMBL" id="BAAAVV010000004">
    <property type="protein sequence ID" value="GAA3167685.1"/>
    <property type="molecule type" value="Genomic_DNA"/>
</dbReference>
<keyword evidence="2" id="KW-1185">Reference proteome</keyword>
<gene>
    <name evidence="1" type="ORF">GCM10010531_20590</name>
</gene>
<dbReference type="NCBIfam" id="TIGR03847">
    <property type="entry name" value="conserved hypothetical protein"/>
    <property type="match status" value="1"/>
</dbReference>
<name>A0ABP6P593_9ACTN</name>
<sequence>MPRQVHLFDRPTRFVAGTVGQPGDRTFYLQASDDTGRTVSVALEKTQVQILADRMNELLDEVAGRANTVIPPDADVDDLEPLTAPVDEEFRVAAMGLAWDGTAEAVVVEAVAASDEPIEEEVILSDSDEGPDALRVTITPMAARAFVARARRVVAAGRPSCPLCSLPLDPTGHVCPRQNGYRR</sequence>
<reference evidence="2" key="1">
    <citation type="journal article" date="2019" name="Int. J. Syst. Evol. Microbiol.">
        <title>The Global Catalogue of Microorganisms (GCM) 10K type strain sequencing project: providing services to taxonomists for standard genome sequencing and annotation.</title>
        <authorList>
            <consortium name="The Broad Institute Genomics Platform"/>
            <consortium name="The Broad Institute Genome Sequencing Center for Infectious Disease"/>
            <person name="Wu L."/>
            <person name="Ma J."/>
        </authorList>
    </citation>
    <scope>NUCLEOTIDE SEQUENCE [LARGE SCALE GENOMIC DNA]</scope>
    <source>
        <strain evidence="2">JCM 15614</strain>
    </source>
</reference>
<evidence type="ECO:0000313" key="2">
    <source>
        <dbReference type="Proteomes" id="UP001499924"/>
    </source>
</evidence>